<proteinExistence type="predicted"/>
<dbReference type="Proteomes" id="UP001642487">
    <property type="component" value="Chromosome 1"/>
</dbReference>
<accession>A0ABP0XRL9</accession>
<feature type="region of interest" description="Disordered" evidence="1">
    <location>
        <begin position="54"/>
        <end position="77"/>
    </location>
</feature>
<organism evidence="2 3">
    <name type="scientific">Citrullus colocynthis</name>
    <name type="common">colocynth</name>
    <dbReference type="NCBI Taxonomy" id="252529"/>
    <lineage>
        <taxon>Eukaryota</taxon>
        <taxon>Viridiplantae</taxon>
        <taxon>Streptophyta</taxon>
        <taxon>Embryophyta</taxon>
        <taxon>Tracheophyta</taxon>
        <taxon>Spermatophyta</taxon>
        <taxon>Magnoliopsida</taxon>
        <taxon>eudicotyledons</taxon>
        <taxon>Gunneridae</taxon>
        <taxon>Pentapetalae</taxon>
        <taxon>rosids</taxon>
        <taxon>fabids</taxon>
        <taxon>Cucurbitales</taxon>
        <taxon>Cucurbitaceae</taxon>
        <taxon>Benincaseae</taxon>
        <taxon>Citrullus</taxon>
    </lineage>
</organism>
<keyword evidence="3" id="KW-1185">Reference proteome</keyword>
<sequence length="77" mass="8482">MVAIHGVRCSSVEDSEPTATGDNSNLDELWLLQDRRPLGCGFGAEVERENREISCASHRKGQPRSMDGRRTKNLAVA</sequence>
<gene>
    <name evidence="2" type="ORF">CITCOLO1_LOCUS931</name>
</gene>
<evidence type="ECO:0000313" key="2">
    <source>
        <dbReference type="EMBL" id="CAK9309365.1"/>
    </source>
</evidence>
<name>A0ABP0XRL9_9ROSI</name>
<evidence type="ECO:0000256" key="1">
    <source>
        <dbReference type="SAM" id="MobiDB-lite"/>
    </source>
</evidence>
<reference evidence="2 3" key="1">
    <citation type="submission" date="2024-03" db="EMBL/GenBank/DDBJ databases">
        <authorList>
            <person name="Gkanogiannis A."/>
            <person name="Becerra Lopez-Lavalle L."/>
        </authorList>
    </citation>
    <scope>NUCLEOTIDE SEQUENCE [LARGE SCALE GENOMIC DNA]</scope>
</reference>
<dbReference type="EMBL" id="OZ021735">
    <property type="protein sequence ID" value="CAK9309365.1"/>
    <property type="molecule type" value="Genomic_DNA"/>
</dbReference>
<protein>
    <submittedName>
        <fullName evidence="2">Uncharacterized protein</fullName>
    </submittedName>
</protein>
<evidence type="ECO:0000313" key="3">
    <source>
        <dbReference type="Proteomes" id="UP001642487"/>
    </source>
</evidence>
<feature type="region of interest" description="Disordered" evidence="1">
    <location>
        <begin position="1"/>
        <end position="23"/>
    </location>
</feature>